<dbReference type="EMBL" id="SJPN01000005">
    <property type="protein sequence ID" value="TWU01318.1"/>
    <property type="molecule type" value="Genomic_DNA"/>
</dbReference>
<dbReference type="GO" id="GO:0005829">
    <property type="term" value="C:cytosol"/>
    <property type="evidence" value="ECO:0007669"/>
    <property type="project" value="TreeGrafter"/>
</dbReference>
<evidence type="ECO:0000259" key="2">
    <source>
        <dbReference type="Pfam" id="PF01048"/>
    </source>
</evidence>
<name>A0A5C6AP87_9BACT</name>
<dbReference type="GO" id="GO:0008782">
    <property type="term" value="F:adenosylhomocysteine nucleosidase activity"/>
    <property type="evidence" value="ECO:0007669"/>
    <property type="project" value="TreeGrafter"/>
</dbReference>
<dbReference type="Pfam" id="PF01048">
    <property type="entry name" value="PNP_UDP_1"/>
    <property type="match status" value="1"/>
</dbReference>
<dbReference type="NCBIfam" id="TIGR03664">
    <property type="entry name" value="fut_nucase"/>
    <property type="match status" value="1"/>
</dbReference>
<dbReference type="EC" id="3.2.2.26" evidence="1"/>
<feature type="domain" description="Nucleoside phosphorylase" evidence="2">
    <location>
        <begin position="11"/>
        <end position="199"/>
    </location>
</feature>
<dbReference type="Gene3D" id="3.40.50.1580">
    <property type="entry name" value="Nucleoside phosphorylase domain"/>
    <property type="match status" value="1"/>
</dbReference>
<dbReference type="Proteomes" id="UP000320176">
    <property type="component" value="Unassembled WGS sequence"/>
</dbReference>
<keyword evidence="3" id="KW-0326">Glycosidase</keyword>
<dbReference type="GO" id="GO:0008930">
    <property type="term" value="F:methylthioadenosine nucleosidase activity"/>
    <property type="evidence" value="ECO:0007669"/>
    <property type="project" value="TreeGrafter"/>
</dbReference>
<dbReference type="GO" id="GO:0009234">
    <property type="term" value="P:menaquinone biosynthetic process"/>
    <property type="evidence" value="ECO:0007669"/>
    <property type="project" value="UniProtKB-UniRule"/>
</dbReference>
<organism evidence="3 4">
    <name type="scientific">Stieleria varia</name>
    <dbReference type="NCBI Taxonomy" id="2528005"/>
    <lineage>
        <taxon>Bacteria</taxon>
        <taxon>Pseudomonadati</taxon>
        <taxon>Planctomycetota</taxon>
        <taxon>Planctomycetia</taxon>
        <taxon>Pirellulales</taxon>
        <taxon>Pirellulaceae</taxon>
        <taxon>Stieleria</taxon>
    </lineage>
</organism>
<evidence type="ECO:0000256" key="1">
    <source>
        <dbReference type="NCBIfam" id="TIGR03664"/>
    </source>
</evidence>
<keyword evidence="4" id="KW-1185">Reference proteome</keyword>
<dbReference type="InterPro" id="IPR000845">
    <property type="entry name" value="Nucleoside_phosphorylase_d"/>
</dbReference>
<reference evidence="3 4" key="1">
    <citation type="submission" date="2019-02" db="EMBL/GenBank/DDBJ databases">
        <title>Deep-cultivation of Planctomycetes and their phenomic and genomic characterization uncovers novel biology.</title>
        <authorList>
            <person name="Wiegand S."/>
            <person name="Jogler M."/>
            <person name="Boedeker C."/>
            <person name="Pinto D."/>
            <person name="Vollmers J."/>
            <person name="Rivas-Marin E."/>
            <person name="Kohn T."/>
            <person name="Peeters S.H."/>
            <person name="Heuer A."/>
            <person name="Rast P."/>
            <person name="Oberbeckmann S."/>
            <person name="Bunk B."/>
            <person name="Jeske O."/>
            <person name="Meyerdierks A."/>
            <person name="Storesund J.E."/>
            <person name="Kallscheuer N."/>
            <person name="Luecker S."/>
            <person name="Lage O.M."/>
            <person name="Pohl T."/>
            <person name="Merkel B.J."/>
            <person name="Hornburger P."/>
            <person name="Mueller R.-W."/>
            <person name="Bruemmer F."/>
            <person name="Labrenz M."/>
            <person name="Spormann A.M."/>
            <person name="Op Den Camp H."/>
            <person name="Overmann J."/>
            <person name="Amann R."/>
            <person name="Jetten M.S.M."/>
            <person name="Mascher T."/>
            <person name="Medema M.H."/>
            <person name="Devos D.P."/>
            <person name="Kaster A.-K."/>
            <person name="Ovreas L."/>
            <person name="Rohde M."/>
            <person name="Galperin M.Y."/>
            <person name="Jogler C."/>
        </authorList>
    </citation>
    <scope>NUCLEOTIDE SEQUENCE [LARGE SCALE GENOMIC DNA]</scope>
    <source>
        <strain evidence="3 4">Pla52n</strain>
    </source>
</reference>
<dbReference type="GO" id="GO:0009116">
    <property type="term" value="P:nucleoside metabolic process"/>
    <property type="evidence" value="ECO:0007669"/>
    <property type="project" value="InterPro"/>
</dbReference>
<dbReference type="SUPFAM" id="SSF53167">
    <property type="entry name" value="Purine and uridine phosphorylases"/>
    <property type="match status" value="1"/>
</dbReference>
<proteinExistence type="predicted"/>
<accession>A0A5C6AP87</accession>
<keyword evidence="3" id="KW-0378">Hydrolase</keyword>
<evidence type="ECO:0000313" key="3">
    <source>
        <dbReference type="EMBL" id="TWU01318.1"/>
    </source>
</evidence>
<sequence>MELQRLRERSTLQATQWVVELCGWGPVAAAAHCMQHLQTHRPMRVVLAGIAGTYDAECLAIGQASWCSVVHLDGVGAGLGQRHRSAVELGWPPSLANLSDDHAIELTVPGSESDRAYGLLTVCSASGDPTEVAMRRERFPSALLEDMEGYAVAVACGISGVPLSILRGVSNVAGERDHTHWQIDAAMDSVAREIQAFLSGSFE</sequence>
<dbReference type="InterPro" id="IPR019963">
    <property type="entry name" value="FL_hydrolase_MqnB"/>
</dbReference>
<gene>
    <name evidence="3" type="primary">mqnB</name>
    <name evidence="3" type="ORF">Pla52n_46920</name>
</gene>
<dbReference type="GO" id="GO:0019284">
    <property type="term" value="P:L-methionine salvage from S-adenosylmethionine"/>
    <property type="evidence" value="ECO:0007669"/>
    <property type="project" value="TreeGrafter"/>
</dbReference>
<dbReference type="PANTHER" id="PTHR46832:SF2">
    <property type="entry name" value="FUTALOSINE HYDROLASE"/>
    <property type="match status" value="1"/>
</dbReference>
<comment type="caution">
    <text evidence="3">The sequence shown here is derived from an EMBL/GenBank/DDBJ whole genome shotgun (WGS) entry which is preliminary data.</text>
</comment>
<dbReference type="InterPro" id="IPR035994">
    <property type="entry name" value="Nucleoside_phosphorylase_sf"/>
</dbReference>
<dbReference type="PANTHER" id="PTHR46832">
    <property type="entry name" value="5'-METHYLTHIOADENOSINE/S-ADENOSYLHOMOCYSTEINE NUCLEOSIDASE"/>
    <property type="match status" value="1"/>
</dbReference>
<evidence type="ECO:0000313" key="4">
    <source>
        <dbReference type="Proteomes" id="UP000320176"/>
    </source>
</evidence>
<protein>
    <recommendedName>
        <fullName evidence="1">Futalosine hydrolase</fullName>
        <ecNumber evidence="1">3.2.2.26</ecNumber>
    </recommendedName>
</protein>
<dbReference type="AlphaFoldDB" id="A0A5C6AP87"/>